<evidence type="ECO:0000313" key="3">
    <source>
        <dbReference type="Proteomes" id="UP000814243"/>
    </source>
</evidence>
<dbReference type="InterPro" id="IPR036179">
    <property type="entry name" value="Ig-like_dom_sf"/>
</dbReference>
<organism evidence="2 3">
    <name type="scientific">Spodoptera exigua</name>
    <name type="common">Beet armyworm</name>
    <name type="synonym">Noctua fulgens</name>
    <dbReference type="NCBI Taxonomy" id="7107"/>
    <lineage>
        <taxon>Eukaryota</taxon>
        <taxon>Metazoa</taxon>
        <taxon>Ecdysozoa</taxon>
        <taxon>Arthropoda</taxon>
        <taxon>Hexapoda</taxon>
        <taxon>Insecta</taxon>
        <taxon>Pterygota</taxon>
        <taxon>Neoptera</taxon>
        <taxon>Endopterygota</taxon>
        <taxon>Lepidoptera</taxon>
        <taxon>Glossata</taxon>
        <taxon>Ditrysia</taxon>
        <taxon>Noctuoidea</taxon>
        <taxon>Noctuidae</taxon>
        <taxon>Amphipyrinae</taxon>
        <taxon>Spodoptera</taxon>
    </lineage>
</organism>
<accession>A0A922SGB0</accession>
<dbReference type="EMBL" id="JACEFF010000488">
    <property type="protein sequence ID" value="KAH9636635.1"/>
    <property type="molecule type" value="Genomic_DNA"/>
</dbReference>
<protein>
    <submittedName>
        <fullName evidence="2">Uncharacterized protein</fullName>
    </submittedName>
</protein>
<name>A0A922SGB0_SPOEX</name>
<dbReference type="SUPFAM" id="SSF48726">
    <property type="entry name" value="Immunoglobulin"/>
    <property type="match status" value="1"/>
</dbReference>
<keyword evidence="1" id="KW-0732">Signal</keyword>
<dbReference type="Gene3D" id="2.60.40.10">
    <property type="entry name" value="Immunoglobulins"/>
    <property type="match status" value="1"/>
</dbReference>
<feature type="chain" id="PRO_5036828377" evidence="1">
    <location>
        <begin position="19"/>
        <end position="79"/>
    </location>
</feature>
<dbReference type="AlphaFoldDB" id="A0A922SGB0"/>
<proteinExistence type="predicted"/>
<sequence>MGSVMWLRLLVMLAACWAQEGEWSEDAEDLVSTVDVDAVLGRTASLPCDVTPDTNEDRVYMVLWFRAGKATGGKPIYRY</sequence>
<dbReference type="Proteomes" id="UP000814243">
    <property type="component" value="Unassembled WGS sequence"/>
</dbReference>
<feature type="signal peptide" evidence="1">
    <location>
        <begin position="1"/>
        <end position="18"/>
    </location>
</feature>
<comment type="caution">
    <text evidence="2">The sequence shown here is derived from an EMBL/GenBank/DDBJ whole genome shotgun (WGS) entry which is preliminary data.</text>
</comment>
<evidence type="ECO:0000256" key="1">
    <source>
        <dbReference type="SAM" id="SignalP"/>
    </source>
</evidence>
<evidence type="ECO:0000313" key="2">
    <source>
        <dbReference type="EMBL" id="KAH9636635.1"/>
    </source>
</evidence>
<reference evidence="2" key="1">
    <citation type="journal article" date="2021" name="G3 (Bethesda)">
        <title>Genome and transcriptome analysis of the beet armyworm Spodoptera exigua reveals targets for pest control. .</title>
        <authorList>
            <person name="Simon S."/>
            <person name="Breeschoten T."/>
            <person name="Jansen H.J."/>
            <person name="Dirks R.P."/>
            <person name="Schranz M.E."/>
            <person name="Ros V.I.D."/>
        </authorList>
    </citation>
    <scope>NUCLEOTIDE SEQUENCE</scope>
    <source>
        <strain evidence="2">TB_SE_WUR_2020</strain>
    </source>
</reference>
<dbReference type="InterPro" id="IPR013783">
    <property type="entry name" value="Ig-like_fold"/>
</dbReference>
<gene>
    <name evidence="2" type="ORF">HF086_003453</name>
</gene>